<feature type="compositionally biased region" description="Basic residues" evidence="2">
    <location>
        <begin position="157"/>
        <end position="169"/>
    </location>
</feature>
<keyword evidence="5" id="KW-1185">Reference proteome</keyword>
<evidence type="ECO:0000313" key="4">
    <source>
        <dbReference type="EMBL" id="RWR77612.1"/>
    </source>
</evidence>
<evidence type="ECO:0000256" key="2">
    <source>
        <dbReference type="SAM" id="MobiDB-lite"/>
    </source>
</evidence>
<dbReference type="EMBL" id="QPKB01000002">
    <property type="protein sequence ID" value="RWR77612.1"/>
    <property type="molecule type" value="Genomic_DNA"/>
</dbReference>
<feature type="coiled-coil region" evidence="1">
    <location>
        <begin position="275"/>
        <end position="305"/>
    </location>
</feature>
<gene>
    <name evidence="4" type="ORF">CKAN_00610700</name>
</gene>
<reference evidence="4 5" key="1">
    <citation type="journal article" date="2019" name="Nat. Plants">
        <title>Stout camphor tree genome fills gaps in understanding of flowering plant genome evolution.</title>
        <authorList>
            <person name="Chaw S.M."/>
            <person name="Liu Y.C."/>
            <person name="Wu Y.W."/>
            <person name="Wang H.Y."/>
            <person name="Lin C.I."/>
            <person name="Wu C.S."/>
            <person name="Ke H.M."/>
            <person name="Chang L.Y."/>
            <person name="Hsu C.Y."/>
            <person name="Yang H.T."/>
            <person name="Sudianto E."/>
            <person name="Hsu M.H."/>
            <person name="Wu K.P."/>
            <person name="Wang L.N."/>
            <person name="Leebens-Mack J.H."/>
            <person name="Tsai I.J."/>
        </authorList>
    </citation>
    <scope>NUCLEOTIDE SEQUENCE [LARGE SCALE GENOMIC DNA]</scope>
    <source>
        <strain evidence="5">cv. Chaw 1501</strain>
        <tissue evidence="4">Young leaves</tissue>
    </source>
</reference>
<comment type="caution">
    <text evidence="4">The sequence shown here is derived from an EMBL/GenBank/DDBJ whole genome shotgun (WGS) entry which is preliminary data.</text>
</comment>
<evidence type="ECO:0000313" key="5">
    <source>
        <dbReference type="Proteomes" id="UP000283530"/>
    </source>
</evidence>
<dbReference type="OrthoDB" id="1925033at2759"/>
<dbReference type="AlphaFoldDB" id="A0A3S3NYD6"/>
<keyword evidence="3" id="KW-1133">Transmembrane helix</keyword>
<dbReference type="PANTHER" id="PTHR35991:SF1">
    <property type="entry name" value="CA-RESPONSIVE PROTEIN"/>
    <property type="match status" value="1"/>
</dbReference>
<protein>
    <recommendedName>
        <fullName evidence="6">CA-responsive protein</fullName>
    </recommendedName>
</protein>
<sequence>MATSPSSSSSPHQQRFSDSNVNNSFISPMQTYHLQLFLSFLLFAFSLSSFSFILISLYRKKKKKNPSNPLSLFRLSLSKTSKKGNQNQPHPLFVEILTSNHPPKWASLERSSFSSSLPLIGADELDGSMDDRSNQNGSEVDLDFCGEDCDKSVELKGKKKKKRGKKKRQSSQVEEGGREEEGCGTESRAGVAAKQGADCLYPFTSAASATQRKIKQHYDQLVKSNDAKALTMAQVGQFANCLIEARNELQHKSEIIQRKFTITKALLFKADRSSFDRLYQQIYKLEAEQKRLEEDASVYNRLQEQLKLSPAYKQMLEIAVRMELQAKSGELVESLETDSADISFEELLAQEKKDSFWQRNGKLRSCVS</sequence>
<dbReference type="PANTHER" id="PTHR35991">
    <property type="entry name" value="CA-RESPONSIVE PROTEIN"/>
    <property type="match status" value="1"/>
</dbReference>
<organism evidence="4 5">
    <name type="scientific">Cinnamomum micranthum f. kanehirae</name>
    <dbReference type="NCBI Taxonomy" id="337451"/>
    <lineage>
        <taxon>Eukaryota</taxon>
        <taxon>Viridiplantae</taxon>
        <taxon>Streptophyta</taxon>
        <taxon>Embryophyta</taxon>
        <taxon>Tracheophyta</taxon>
        <taxon>Spermatophyta</taxon>
        <taxon>Magnoliopsida</taxon>
        <taxon>Magnoliidae</taxon>
        <taxon>Laurales</taxon>
        <taxon>Lauraceae</taxon>
        <taxon>Cinnamomum</taxon>
    </lineage>
</organism>
<evidence type="ECO:0000256" key="1">
    <source>
        <dbReference type="SAM" id="Coils"/>
    </source>
</evidence>
<keyword evidence="3" id="KW-0472">Membrane</keyword>
<proteinExistence type="predicted"/>
<evidence type="ECO:0008006" key="6">
    <source>
        <dbReference type="Google" id="ProtNLM"/>
    </source>
</evidence>
<keyword evidence="3" id="KW-0812">Transmembrane</keyword>
<feature type="transmembrane region" description="Helical" evidence="3">
    <location>
        <begin position="36"/>
        <end position="58"/>
    </location>
</feature>
<dbReference type="STRING" id="337451.A0A3S3NYD6"/>
<keyword evidence="1" id="KW-0175">Coiled coil</keyword>
<evidence type="ECO:0000256" key="3">
    <source>
        <dbReference type="SAM" id="Phobius"/>
    </source>
</evidence>
<name>A0A3S3NYD6_9MAGN</name>
<dbReference type="Proteomes" id="UP000283530">
    <property type="component" value="Unassembled WGS sequence"/>
</dbReference>
<accession>A0A3S3NYD6</accession>
<feature type="region of interest" description="Disordered" evidence="2">
    <location>
        <begin position="155"/>
        <end position="187"/>
    </location>
</feature>